<organism evidence="1 2">
    <name type="scientific">Eumeta variegata</name>
    <name type="common">Bagworm moth</name>
    <name type="synonym">Eumeta japonica</name>
    <dbReference type="NCBI Taxonomy" id="151549"/>
    <lineage>
        <taxon>Eukaryota</taxon>
        <taxon>Metazoa</taxon>
        <taxon>Ecdysozoa</taxon>
        <taxon>Arthropoda</taxon>
        <taxon>Hexapoda</taxon>
        <taxon>Insecta</taxon>
        <taxon>Pterygota</taxon>
        <taxon>Neoptera</taxon>
        <taxon>Endopterygota</taxon>
        <taxon>Lepidoptera</taxon>
        <taxon>Glossata</taxon>
        <taxon>Ditrysia</taxon>
        <taxon>Tineoidea</taxon>
        <taxon>Psychidae</taxon>
        <taxon>Oiketicinae</taxon>
        <taxon>Eumeta</taxon>
    </lineage>
</organism>
<name>A0A4C1TRE2_EUMVA</name>
<gene>
    <name evidence="1" type="ORF">EVAR_19347_1</name>
</gene>
<reference evidence="1 2" key="1">
    <citation type="journal article" date="2019" name="Commun. Biol.">
        <title>The bagworm genome reveals a unique fibroin gene that provides high tensile strength.</title>
        <authorList>
            <person name="Kono N."/>
            <person name="Nakamura H."/>
            <person name="Ohtoshi R."/>
            <person name="Tomita M."/>
            <person name="Numata K."/>
            <person name="Arakawa K."/>
        </authorList>
    </citation>
    <scope>NUCLEOTIDE SEQUENCE [LARGE SCALE GENOMIC DNA]</scope>
</reference>
<evidence type="ECO:0000313" key="1">
    <source>
        <dbReference type="EMBL" id="GBP16547.1"/>
    </source>
</evidence>
<comment type="caution">
    <text evidence="1">The sequence shown here is derived from an EMBL/GenBank/DDBJ whole genome shotgun (WGS) entry which is preliminary data.</text>
</comment>
<keyword evidence="2" id="KW-1185">Reference proteome</keyword>
<dbReference type="EMBL" id="BGZK01000080">
    <property type="protein sequence ID" value="GBP16547.1"/>
    <property type="molecule type" value="Genomic_DNA"/>
</dbReference>
<sequence>MIHQKLGGHGYSQPHRNYWCVAGLLSRNGVFDGRRKKLMEKEVKQWKASGSLELSLTRRYTPVEAITSCRRCINMHLHVAPQRRVELCYRIFSTSLLRLEWNKHCSSCFASE</sequence>
<evidence type="ECO:0000313" key="2">
    <source>
        <dbReference type="Proteomes" id="UP000299102"/>
    </source>
</evidence>
<dbReference type="AlphaFoldDB" id="A0A4C1TRE2"/>
<proteinExistence type="predicted"/>
<dbReference type="Proteomes" id="UP000299102">
    <property type="component" value="Unassembled WGS sequence"/>
</dbReference>
<protein>
    <submittedName>
        <fullName evidence="1">Uncharacterized protein</fullName>
    </submittedName>
</protein>
<accession>A0A4C1TRE2</accession>